<proteinExistence type="predicted"/>
<sequence length="110" mass="12559">MEFKSAVIKHKCSERLMKHEHPEFQVLKTQHYTLCMGMEGIGTDDGRICIQRCNTRPQRIPSSPFLFLVRSWLPSPLQVVVNSTVMCAPNQLSSPRDGRNHTTKKLSPSH</sequence>
<gene>
    <name evidence="2" type="ORF">BRADI_4g05458v3</name>
</gene>
<organism evidence="2">
    <name type="scientific">Brachypodium distachyon</name>
    <name type="common">Purple false brome</name>
    <name type="synonym">Trachynia distachya</name>
    <dbReference type="NCBI Taxonomy" id="15368"/>
    <lineage>
        <taxon>Eukaryota</taxon>
        <taxon>Viridiplantae</taxon>
        <taxon>Streptophyta</taxon>
        <taxon>Embryophyta</taxon>
        <taxon>Tracheophyta</taxon>
        <taxon>Spermatophyta</taxon>
        <taxon>Magnoliopsida</taxon>
        <taxon>Liliopsida</taxon>
        <taxon>Poales</taxon>
        <taxon>Poaceae</taxon>
        <taxon>BOP clade</taxon>
        <taxon>Pooideae</taxon>
        <taxon>Stipodae</taxon>
        <taxon>Brachypodieae</taxon>
        <taxon>Brachypodium</taxon>
    </lineage>
</organism>
<dbReference type="AlphaFoldDB" id="A0A2K2CKM5"/>
<dbReference type="EMBL" id="CM000883">
    <property type="protein sequence ID" value="PNT62579.1"/>
    <property type="molecule type" value="Genomic_DNA"/>
</dbReference>
<evidence type="ECO:0000313" key="3">
    <source>
        <dbReference type="EnsemblPlants" id="PNT62579"/>
    </source>
</evidence>
<keyword evidence="4" id="KW-1185">Reference proteome</keyword>
<reference evidence="3" key="3">
    <citation type="submission" date="2018-08" db="UniProtKB">
        <authorList>
            <consortium name="EnsemblPlants"/>
        </authorList>
    </citation>
    <scope>IDENTIFICATION</scope>
    <source>
        <strain evidence="3">cv. Bd21</strain>
    </source>
</reference>
<protein>
    <submittedName>
        <fullName evidence="2 3">Uncharacterized protein</fullName>
    </submittedName>
</protein>
<reference evidence="2" key="2">
    <citation type="submission" date="2017-06" db="EMBL/GenBank/DDBJ databases">
        <title>WGS assembly of Brachypodium distachyon.</title>
        <authorList>
            <consortium name="The International Brachypodium Initiative"/>
            <person name="Lucas S."/>
            <person name="Harmon-Smith M."/>
            <person name="Lail K."/>
            <person name="Tice H."/>
            <person name="Grimwood J."/>
            <person name="Bruce D."/>
            <person name="Barry K."/>
            <person name="Shu S."/>
            <person name="Lindquist E."/>
            <person name="Wang M."/>
            <person name="Pitluck S."/>
            <person name="Vogel J.P."/>
            <person name="Garvin D.F."/>
            <person name="Mockler T.C."/>
            <person name="Schmutz J."/>
            <person name="Rokhsar D."/>
            <person name="Bevan M.W."/>
        </authorList>
    </citation>
    <scope>NUCLEOTIDE SEQUENCE</scope>
    <source>
        <strain evidence="2">Bd21</strain>
    </source>
</reference>
<evidence type="ECO:0000256" key="1">
    <source>
        <dbReference type="SAM" id="MobiDB-lite"/>
    </source>
</evidence>
<dbReference type="EnsemblPlants" id="PNT62579">
    <property type="protein sequence ID" value="PNT62579"/>
    <property type="gene ID" value="BRADI_4g05458v3"/>
</dbReference>
<evidence type="ECO:0000313" key="4">
    <source>
        <dbReference type="Proteomes" id="UP000008810"/>
    </source>
</evidence>
<accession>A0A2K2CKM5</accession>
<name>A0A2K2CKM5_BRADI</name>
<feature type="region of interest" description="Disordered" evidence="1">
    <location>
        <begin position="90"/>
        <end position="110"/>
    </location>
</feature>
<dbReference type="Proteomes" id="UP000008810">
    <property type="component" value="Chromosome 4"/>
</dbReference>
<reference evidence="2 3" key="1">
    <citation type="journal article" date="2010" name="Nature">
        <title>Genome sequencing and analysis of the model grass Brachypodium distachyon.</title>
        <authorList>
            <consortium name="International Brachypodium Initiative"/>
        </authorList>
    </citation>
    <scope>NUCLEOTIDE SEQUENCE [LARGE SCALE GENOMIC DNA]</scope>
    <source>
        <strain evidence="2 3">Bd21</strain>
    </source>
</reference>
<dbReference type="Gramene" id="PNT62579">
    <property type="protein sequence ID" value="PNT62579"/>
    <property type="gene ID" value="BRADI_4g05458v3"/>
</dbReference>
<evidence type="ECO:0000313" key="2">
    <source>
        <dbReference type="EMBL" id="PNT62579.1"/>
    </source>
</evidence>
<dbReference type="InParanoid" id="A0A2K2CKM5"/>